<dbReference type="AlphaFoldDB" id="A0A5B9FYJ7"/>
<reference evidence="1 2" key="1">
    <citation type="submission" date="2019-08" db="EMBL/GenBank/DDBJ databases">
        <title>Flavobacterium alkalisoli sp. nov., isolated from rhizosphere soil of Suaeda salsa.</title>
        <authorList>
            <person name="Sun J.-Q."/>
            <person name="Xu L."/>
        </authorList>
    </citation>
    <scope>NUCLEOTIDE SEQUENCE [LARGE SCALE GENOMIC DNA]</scope>
    <source>
        <strain evidence="1 2">XS-5</strain>
    </source>
</reference>
<keyword evidence="2" id="KW-1185">Reference proteome</keyword>
<evidence type="ECO:0000313" key="2">
    <source>
        <dbReference type="Proteomes" id="UP000321222"/>
    </source>
</evidence>
<gene>
    <name evidence="1" type="ORF">FUA48_16450</name>
</gene>
<dbReference type="KEGG" id="fak:FUA48_16450"/>
<dbReference type="RefSeq" id="WP_147584540.1">
    <property type="nucleotide sequence ID" value="NZ_CP042831.1"/>
</dbReference>
<accession>A0A5B9FYJ7</accession>
<organism evidence="1 2">
    <name type="scientific">Flavobacterium alkalisoli</name>
    <dbReference type="NCBI Taxonomy" id="2602769"/>
    <lineage>
        <taxon>Bacteria</taxon>
        <taxon>Pseudomonadati</taxon>
        <taxon>Bacteroidota</taxon>
        <taxon>Flavobacteriia</taxon>
        <taxon>Flavobacteriales</taxon>
        <taxon>Flavobacteriaceae</taxon>
        <taxon>Flavobacterium</taxon>
    </lineage>
</organism>
<dbReference type="EMBL" id="CP042831">
    <property type="protein sequence ID" value="QEE51106.1"/>
    <property type="molecule type" value="Genomic_DNA"/>
</dbReference>
<evidence type="ECO:0000313" key="1">
    <source>
        <dbReference type="EMBL" id="QEE51106.1"/>
    </source>
</evidence>
<sequence>MGRNSINDINIIYDGIGSYNPTSKSATYKVVLPVLGSGQSYRFGDSNNDIFNYTDRGNGVSNLVFIHVSVDGVDPDTDLSAVNDPSNVYLETYTFNLSNAIKKGPDDFDFAQDITVIICHDDQYDLPTFMQTLKKAKSTPDWWPNKLGSGLLRKL</sequence>
<protein>
    <submittedName>
        <fullName evidence="1">Uncharacterized protein</fullName>
    </submittedName>
</protein>
<proteinExistence type="predicted"/>
<name>A0A5B9FYJ7_9FLAO</name>
<dbReference type="Proteomes" id="UP000321222">
    <property type="component" value="Chromosome"/>
</dbReference>